<dbReference type="AlphaFoldDB" id="A0A833RP02"/>
<accession>A0A833RP02</accession>
<evidence type="ECO:0000313" key="3">
    <source>
        <dbReference type="Proteomes" id="UP000623129"/>
    </source>
</evidence>
<sequence>MLFRVDGHTKVTKIMDISSRRELHVIQPPKYEKLPNMRFEGPDFVESCGEILSVCYNQSFNKMDYKFYIHRLEFGNGKGNPCWVKLRNIGDRILFFDLFYGTGCGFYLKASDFVGFNGNCIYFTNSVCRTFGSGDFYKIFMYDIENGETILIDSPFDRVGPITWFMLTITHV</sequence>
<dbReference type="InterPro" id="IPR005174">
    <property type="entry name" value="KIB1-4_b-propeller"/>
</dbReference>
<dbReference type="PANTHER" id="PTHR47123">
    <property type="entry name" value="F-BOX PROTEIN SKIP23"/>
    <property type="match status" value="1"/>
</dbReference>
<feature type="domain" description="KIB1-4 beta-propeller" evidence="1">
    <location>
        <begin position="11"/>
        <end position="142"/>
    </location>
</feature>
<evidence type="ECO:0000259" key="1">
    <source>
        <dbReference type="Pfam" id="PF03478"/>
    </source>
</evidence>
<dbReference type="InterPro" id="IPR051304">
    <property type="entry name" value="SCF_F-box_domain"/>
</dbReference>
<comment type="caution">
    <text evidence="2">The sequence shown here is derived from an EMBL/GenBank/DDBJ whole genome shotgun (WGS) entry which is preliminary data.</text>
</comment>
<reference evidence="2" key="1">
    <citation type="submission" date="2020-01" db="EMBL/GenBank/DDBJ databases">
        <title>Genome sequence of Kobresia littledalei, the first chromosome-level genome in the family Cyperaceae.</title>
        <authorList>
            <person name="Qu G."/>
        </authorList>
    </citation>
    <scope>NUCLEOTIDE SEQUENCE</scope>
    <source>
        <strain evidence="2">C.B.Clarke</strain>
        <tissue evidence="2">Leaf</tissue>
    </source>
</reference>
<proteinExistence type="predicted"/>
<dbReference type="PANTHER" id="PTHR47123:SF15">
    <property type="entry name" value="F-BOX PROTEIN SKIP23"/>
    <property type="match status" value="1"/>
</dbReference>
<keyword evidence="3" id="KW-1185">Reference proteome</keyword>
<name>A0A833RP02_9POAL</name>
<protein>
    <submittedName>
        <fullName evidence="2">F-box protein</fullName>
    </submittedName>
</protein>
<dbReference type="Pfam" id="PF03478">
    <property type="entry name" value="Beta-prop_KIB1-4"/>
    <property type="match status" value="1"/>
</dbReference>
<dbReference type="OrthoDB" id="692435at2759"/>
<gene>
    <name evidence="2" type="ORF">FCM35_KLT16747</name>
</gene>
<evidence type="ECO:0000313" key="2">
    <source>
        <dbReference type="EMBL" id="KAF3339276.1"/>
    </source>
</evidence>
<dbReference type="EMBL" id="SWLB01000004">
    <property type="protein sequence ID" value="KAF3339276.1"/>
    <property type="molecule type" value="Genomic_DNA"/>
</dbReference>
<organism evidence="2 3">
    <name type="scientific">Carex littledalei</name>
    <dbReference type="NCBI Taxonomy" id="544730"/>
    <lineage>
        <taxon>Eukaryota</taxon>
        <taxon>Viridiplantae</taxon>
        <taxon>Streptophyta</taxon>
        <taxon>Embryophyta</taxon>
        <taxon>Tracheophyta</taxon>
        <taxon>Spermatophyta</taxon>
        <taxon>Magnoliopsida</taxon>
        <taxon>Liliopsida</taxon>
        <taxon>Poales</taxon>
        <taxon>Cyperaceae</taxon>
        <taxon>Cyperoideae</taxon>
        <taxon>Cariceae</taxon>
        <taxon>Carex</taxon>
        <taxon>Carex subgen. Euthyceras</taxon>
    </lineage>
</organism>
<dbReference type="Proteomes" id="UP000623129">
    <property type="component" value="Unassembled WGS sequence"/>
</dbReference>